<evidence type="ECO:0000256" key="2">
    <source>
        <dbReference type="ARBA" id="ARBA00046325"/>
    </source>
</evidence>
<dbReference type="Proteomes" id="UP001285441">
    <property type="component" value="Unassembled WGS sequence"/>
</dbReference>
<evidence type="ECO:0000259" key="4">
    <source>
        <dbReference type="Pfam" id="PF22903"/>
    </source>
</evidence>
<keyword evidence="1" id="KW-0413">Isomerase</keyword>
<evidence type="ECO:0000259" key="5">
    <source>
        <dbReference type="Pfam" id="PF24137"/>
    </source>
</evidence>
<evidence type="ECO:0000256" key="1">
    <source>
        <dbReference type="ARBA" id="ARBA00023235"/>
    </source>
</evidence>
<organism evidence="6 7">
    <name type="scientific">Podospora didyma</name>
    <dbReference type="NCBI Taxonomy" id="330526"/>
    <lineage>
        <taxon>Eukaryota</taxon>
        <taxon>Fungi</taxon>
        <taxon>Dikarya</taxon>
        <taxon>Ascomycota</taxon>
        <taxon>Pezizomycotina</taxon>
        <taxon>Sordariomycetes</taxon>
        <taxon>Sordariomycetidae</taxon>
        <taxon>Sordariales</taxon>
        <taxon>Podosporaceae</taxon>
        <taxon>Podospora</taxon>
    </lineage>
</organism>
<sequence length="387" mass="42282">MHISQIIAILTFVTLAIPTAARNAKCTNSLALDGVYIVGDVDMGGNPLTHFDAPQISAFNASAIEDWSFDGVSHDGTAGMSFFFSRGNVVGHYAGQRLFLSVVWPNGTRYMESVFVKRSSVRQCQHSTTANWLDDTAGVNWTFTSSIDYRNTVVAIDSPTVQGTYTIKALTPAVYPNGLEYPSADGDPLFAPELYWEENVPVGTVDANLSILGTPFVLSGYGGREKNWNSRAWADISANWDMIRATVGPFAFVAWRYKSQVDQNTYLSMVLFKNGQVIFRTSRLDDSDGKTYGSVTLTNTGLVNLASAPDSRLQLPESRFTGYILDFVSPETRLHWRFAVDFTRTVYWFPASSALRIGGFVGNVTGGLVGGKLYTGLASGSAQELVI</sequence>
<dbReference type="Pfam" id="PF22903">
    <property type="entry name" value="DA_C"/>
    <property type="match status" value="1"/>
</dbReference>
<comment type="caution">
    <text evidence="6">The sequence shown here is derived from an EMBL/GenBank/DDBJ whole genome shotgun (WGS) entry which is preliminary data.</text>
</comment>
<proteinExistence type="inferred from homology"/>
<evidence type="ECO:0000256" key="3">
    <source>
        <dbReference type="SAM" id="SignalP"/>
    </source>
</evidence>
<reference evidence="6" key="1">
    <citation type="journal article" date="2023" name="Mol. Phylogenet. Evol.">
        <title>Genome-scale phylogeny and comparative genomics of the fungal order Sordariales.</title>
        <authorList>
            <person name="Hensen N."/>
            <person name="Bonometti L."/>
            <person name="Westerberg I."/>
            <person name="Brannstrom I.O."/>
            <person name="Guillou S."/>
            <person name="Cros-Aarteil S."/>
            <person name="Calhoun S."/>
            <person name="Haridas S."/>
            <person name="Kuo A."/>
            <person name="Mondo S."/>
            <person name="Pangilinan J."/>
            <person name="Riley R."/>
            <person name="LaButti K."/>
            <person name="Andreopoulos B."/>
            <person name="Lipzen A."/>
            <person name="Chen C."/>
            <person name="Yan M."/>
            <person name="Daum C."/>
            <person name="Ng V."/>
            <person name="Clum A."/>
            <person name="Steindorff A."/>
            <person name="Ohm R.A."/>
            <person name="Martin F."/>
            <person name="Silar P."/>
            <person name="Natvig D.O."/>
            <person name="Lalanne C."/>
            <person name="Gautier V."/>
            <person name="Ament-Velasquez S.L."/>
            <person name="Kruys A."/>
            <person name="Hutchinson M.I."/>
            <person name="Powell A.J."/>
            <person name="Barry K."/>
            <person name="Miller A.N."/>
            <person name="Grigoriev I.V."/>
            <person name="Debuchy R."/>
            <person name="Gladieux P."/>
            <person name="Hiltunen Thoren M."/>
            <person name="Johannesson H."/>
        </authorList>
    </citation>
    <scope>NUCLEOTIDE SEQUENCE</scope>
    <source>
        <strain evidence="6">CBS 232.78</strain>
    </source>
</reference>
<keyword evidence="7" id="KW-1185">Reference proteome</keyword>
<keyword evidence="3" id="KW-0732">Signal</keyword>
<dbReference type="Pfam" id="PF24137">
    <property type="entry name" value="DA_N"/>
    <property type="match status" value="1"/>
</dbReference>
<evidence type="ECO:0000313" key="7">
    <source>
        <dbReference type="Proteomes" id="UP001285441"/>
    </source>
</evidence>
<name>A0AAE0K1Q3_9PEZI</name>
<feature type="signal peptide" evidence="3">
    <location>
        <begin position="1"/>
        <end position="21"/>
    </location>
</feature>
<gene>
    <name evidence="6" type="ORF">B0H63DRAFT_404526</name>
</gene>
<evidence type="ECO:0000313" key="6">
    <source>
        <dbReference type="EMBL" id="KAK3367880.1"/>
    </source>
</evidence>
<dbReference type="SUPFAM" id="SSF159245">
    <property type="entry name" value="AttH-like"/>
    <property type="match status" value="1"/>
</dbReference>
<feature type="domain" description="Diels-Alderase N-terminal" evidence="5">
    <location>
        <begin position="56"/>
        <end position="228"/>
    </location>
</feature>
<accession>A0AAE0K1Q3</accession>
<reference evidence="6" key="2">
    <citation type="submission" date="2023-06" db="EMBL/GenBank/DDBJ databases">
        <authorList>
            <consortium name="Lawrence Berkeley National Laboratory"/>
            <person name="Haridas S."/>
            <person name="Hensen N."/>
            <person name="Bonometti L."/>
            <person name="Westerberg I."/>
            <person name="Brannstrom I.O."/>
            <person name="Guillou S."/>
            <person name="Cros-Aarteil S."/>
            <person name="Calhoun S."/>
            <person name="Kuo A."/>
            <person name="Mondo S."/>
            <person name="Pangilinan J."/>
            <person name="Riley R."/>
            <person name="LaButti K."/>
            <person name="Andreopoulos B."/>
            <person name="Lipzen A."/>
            <person name="Chen C."/>
            <person name="Yanf M."/>
            <person name="Daum C."/>
            <person name="Ng V."/>
            <person name="Clum A."/>
            <person name="Steindorff A."/>
            <person name="Ohm R."/>
            <person name="Martin F."/>
            <person name="Silar P."/>
            <person name="Natvig D."/>
            <person name="Lalanne C."/>
            <person name="Gautier V."/>
            <person name="Ament-velasquez S.L."/>
            <person name="Kruys A."/>
            <person name="Hutchinson M.I."/>
            <person name="Powell A.J."/>
            <person name="Barry K."/>
            <person name="Miller A.N."/>
            <person name="Grigoriev I.V."/>
            <person name="Debuchy R."/>
            <person name="Gladieux P."/>
            <person name="Thoren M.H."/>
            <person name="Johannesson H."/>
        </authorList>
    </citation>
    <scope>NUCLEOTIDE SEQUENCE</scope>
    <source>
        <strain evidence="6">CBS 232.78</strain>
    </source>
</reference>
<dbReference type="EMBL" id="JAULSW010000011">
    <property type="protein sequence ID" value="KAK3367880.1"/>
    <property type="molecule type" value="Genomic_DNA"/>
</dbReference>
<evidence type="ECO:0008006" key="8">
    <source>
        <dbReference type="Google" id="ProtNLM"/>
    </source>
</evidence>
<dbReference type="GO" id="GO:0016853">
    <property type="term" value="F:isomerase activity"/>
    <property type="evidence" value="ECO:0007669"/>
    <property type="project" value="UniProtKB-KW"/>
</dbReference>
<dbReference type="InterPro" id="IPR054499">
    <property type="entry name" value="DA_C"/>
</dbReference>
<dbReference type="InterPro" id="IPR056402">
    <property type="entry name" value="DA_N"/>
</dbReference>
<protein>
    <recommendedName>
        <fullName evidence="8">Diels-Alderase</fullName>
    </recommendedName>
</protein>
<feature type="domain" description="Diels-Alderase C-terminal" evidence="4">
    <location>
        <begin position="232"/>
        <end position="381"/>
    </location>
</feature>
<feature type="chain" id="PRO_5042150743" description="Diels-Alderase" evidence="3">
    <location>
        <begin position="22"/>
        <end position="387"/>
    </location>
</feature>
<comment type="similarity">
    <text evidence="2">Belongs to the Diels-Alderase family.</text>
</comment>
<dbReference type="AlphaFoldDB" id="A0AAE0K1Q3"/>